<dbReference type="GO" id="GO:1990281">
    <property type="term" value="C:efflux pump complex"/>
    <property type="evidence" value="ECO:0007669"/>
    <property type="project" value="TreeGrafter"/>
</dbReference>
<dbReference type="GO" id="GO:0015562">
    <property type="term" value="F:efflux transmembrane transporter activity"/>
    <property type="evidence" value="ECO:0007669"/>
    <property type="project" value="InterPro"/>
</dbReference>
<dbReference type="SUPFAM" id="SSF56954">
    <property type="entry name" value="Outer membrane efflux proteins (OEP)"/>
    <property type="match status" value="1"/>
</dbReference>
<dbReference type="InterPro" id="IPR010130">
    <property type="entry name" value="T1SS_OMP_TolC"/>
</dbReference>
<keyword evidence="11" id="KW-1185">Reference proteome</keyword>
<evidence type="ECO:0000313" key="10">
    <source>
        <dbReference type="EMBL" id="PWG64894.1"/>
    </source>
</evidence>
<keyword evidence="8" id="KW-0175">Coiled coil</keyword>
<comment type="subcellular location">
    <subcellularLocation>
        <location evidence="1">Cell outer membrane</location>
    </subcellularLocation>
</comment>
<comment type="caution">
    <text evidence="10">The sequence shown here is derived from an EMBL/GenBank/DDBJ whole genome shotgun (WGS) entry which is preliminary data.</text>
</comment>
<keyword evidence="4" id="KW-1134">Transmembrane beta strand</keyword>
<evidence type="ECO:0000256" key="9">
    <source>
        <dbReference type="SAM" id="SignalP"/>
    </source>
</evidence>
<keyword evidence="5" id="KW-0812">Transmembrane</keyword>
<evidence type="ECO:0000256" key="6">
    <source>
        <dbReference type="ARBA" id="ARBA00023136"/>
    </source>
</evidence>
<name>A0A2U2N7E6_9GAMM</name>
<comment type="similarity">
    <text evidence="2">Belongs to the outer membrane factor (OMF) (TC 1.B.17) family.</text>
</comment>
<evidence type="ECO:0000256" key="4">
    <source>
        <dbReference type="ARBA" id="ARBA00022452"/>
    </source>
</evidence>
<accession>A0A2U2N7E6</accession>
<dbReference type="PANTHER" id="PTHR30026">
    <property type="entry name" value="OUTER MEMBRANE PROTEIN TOLC"/>
    <property type="match status" value="1"/>
</dbReference>
<evidence type="ECO:0000256" key="8">
    <source>
        <dbReference type="SAM" id="Coils"/>
    </source>
</evidence>
<sequence length="446" mass="49895">MRRLSAVLALTLAASGGPALAQDDLLGIYRLARESDPVFQQAIADRRAREEALPQARSALRPDVEATGGYDWVDSESDPTAGTAFEGSNDDTYQELSYGVQLNQPLFRYSAARSVEQADASVEQAQADFAFAEQELVLRVAERYFAVLDARERVEASRANLEAIERQLEQARERFEVGVVARTDVEEAQAQFDLASAELLQAEDDLQTEREQLRELTDRPPEALAQVREGVRLDRPQPDDPDAWRRRAEEQNWQLTSARRAAEAAMVGIDVERGGHYPTVDLVAAYQGGEQFDRNGRDISSDELRLGVQLTVPLYQGGEVSSRVREAQFRYTEARELLEETRRTVRRNAADAYRGVVTALQRVRALDQARTSTRAALDATEAGFEVGTRTIVDVLNAQREVFNAERDYQQARHAYLLNTLRLQQAAGLLAEDDIIRINRLLEASDA</sequence>
<dbReference type="EMBL" id="QFFI01000004">
    <property type="protein sequence ID" value="PWG64894.1"/>
    <property type="molecule type" value="Genomic_DNA"/>
</dbReference>
<evidence type="ECO:0000256" key="3">
    <source>
        <dbReference type="ARBA" id="ARBA00022448"/>
    </source>
</evidence>
<keyword evidence="6" id="KW-0472">Membrane</keyword>
<dbReference type="AlphaFoldDB" id="A0A2U2N7E6"/>
<dbReference type="RefSeq" id="WP_109676351.1">
    <property type="nucleotide sequence ID" value="NZ_CP086615.1"/>
</dbReference>
<keyword evidence="9" id="KW-0732">Signal</keyword>
<dbReference type="NCBIfam" id="TIGR01844">
    <property type="entry name" value="type_I_sec_TolC"/>
    <property type="match status" value="1"/>
</dbReference>
<gene>
    <name evidence="10" type="ORF">DEM34_03605</name>
</gene>
<organism evidence="10 11">
    <name type="scientific">Sediminicurvatus halobius</name>
    <dbReference type="NCBI Taxonomy" id="2182432"/>
    <lineage>
        <taxon>Bacteria</taxon>
        <taxon>Pseudomonadati</taxon>
        <taxon>Pseudomonadota</taxon>
        <taxon>Gammaproteobacteria</taxon>
        <taxon>Chromatiales</taxon>
        <taxon>Ectothiorhodospiraceae</taxon>
        <taxon>Sediminicurvatus</taxon>
    </lineage>
</organism>
<feature type="coiled-coil region" evidence="8">
    <location>
        <begin position="115"/>
        <end position="219"/>
    </location>
</feature>
<evidence type="ECO:0000313" key="11">
    <source>
        <dbReference type="Proteomes" id="UP000245474"/>
    </source>
</evidence>
<reference evidence="10 11" key="1">
    <citation type="submission" date="2018-05" db="EMBL/GenBank/DDBJ databases">
        <title>Spiribacter halobius sp. nov., a moderately halophilic bacterium isolated from marine solar saltern.</title>
        <authorList>
            <person name="Zheng W.-S."/>
            <person name="Lu D.-C."/>
            <person name="Du Z.-J."/>
        </authorList>
    </citation>
    <scope>NUCLEOTIDE SEQUENCE [LARGE SCALE GENOMIC DNA]</scope>
    <source>
        <strain evidence="10 11">E85</strain>
    </source>
</reference>
<evidence type="ECO:0000256" key="1">
    <source>
        <dbReference type="ARBA" id="ARBA00004442"/>
    </source>
</evidence>
<dbReference type="PANTHER" id="PTHR30026:SF20">
    <property type="entry name" value="OUTER MEMBRANE PROTEIN TOLC"/>
    <property type="match status" value="1"/>
</dbReference>
<dbReference type="InterPro" id="IPR003423">
    <property type="entry name" value="OMP_efflux"/>
</dbReference>
<dbReference type="OrthoDB" id="9813458at2"/>
<evidence type="ECO:0000256" key="5">
    <source>
        <dbReference type="ARBA" id="ARBA00022692"/>
    </source>
</evidence>
<dbReference type="GO" id="GO:0015288">
    <property type="term" value="F:porin activity"/>
    <property type="evidence" value="ECO:0007669"/>
    <property type="project" value="TreeGrafter"/>
</dbReference>
<dbReference type="Gene3D" id="1.20.1600.10">
    <property type="entry name" value="Outer membrane efflux proteins (OEP)"/>
    <property type="match status" value="1"/>
</dbReference>
<keyword evidence="7" id="KW-0998">Cell outer membrane</keyword>
<dbReference type="InterPro" id="IPR051906">
    <property type="entry name" value="TolC-like"/>
</dbReference>
<evidence type="ECO:0000256" key="2">
    <source>
        <dbReference type="ARBA" id="ARBA00007613"/>
    </source>
</evidence>
<dbReference type="Proteomes" id="UP000245474">
    <property type="component" value="Unassembled WGS sequence"/>
</dbReference>
<evidence type="ECO:0000256" key="7">
    <source>
        <dbReference type="ARBA" id="ARBA00023237"/>
    </source>
</evidence>
<dbReference type="Pfam" id="PF02321">
    <property type="entry name" value="OEP"/>
    <property type="match status" value="2"/>
</dbReference>
<proteinExistence type="inferred from homology"/>
<keyword evidence="3" id="KW-0813">Transport</keyword>
<dbReference type="GO" id="GO:0009279">
    <property type="term" value="C:cell outer membrane"/>
    <property type="evidence" value="ECO:0007669"/>
    <property type="project" value="UniProtKB-SubCell"/>
</dbReference>
<feature type="signal peptide" evidence="9">
    <location>
        <begin position="1"/>
        <end position="21"/>
    </location>
</feature>
<protein>
    <submittedName>
        <fullName evidence="10">Type I secretion protein TolC</fullName>
    </submittedName>
</protein>
<feature type="chain" id="PRO_5015662518" evidence="9">
    <location>
        <begin position="22"/>
        <end position="446"/>
    </location>
</feature>